<comment type="caution">
    <text evidence="1">The sequence shown here is derived from an EMBL/GenBank/DDBJ whole genome shotgun (WGS) entry which is preliminary data.</text>
</comment>
<accession>A0A1L8CV64</accession>
<gene>
    <name evidence="1" type="ORF">cpu_13020</name>
</gene>
<evidence type="ECO:0000313" key="1">
    <source>
        <dbReference type="EMBL" id="GAV22792.1"/>
    </source>
</evidence>
<dbReference type="STRING" id="870242.cpu_13020"/>
<dbReference type="AlphaFoldDB" id="A0A1L8CV64"/>
<proteinExistence type="predicted"/>
<dbReference type="EMBL" id="BDJK01000020">
    <property type="protein sequence ID" value="GAV22792.1"/>
    <property type="molecule type" value="Genomic_DNA"/>
</dbReference>
<reference evidence="2" key="1">
    <citation type="submission" date="2016-12" db="EMBL/GenBank/DDBJ databases">
        <title>Draft Genome Sequences od Carboxydothermus pertinax and islandicus, Hydrogenogenic Carboxydotrophic Bacteria.</title>
        <authorList>
            <person name="Fukuyama Y."/>
            <person name="Ohmae K."/>
            <person name="Yoneda Y."/>
            <person name="Yoshida T."/>
            <person name="Sako Y."/>
        </authorList>
    </citation>
    <scope>NUCLEOTIDE SEQUENCE [LARGE SCALE GENOMIC DNA]</scope>
    <source>
        <strain evidence="2">Ug1</strain>
    </source>
</reference>
<sequence length="50" mass="5972">MIIHVCDFCQKTYYLKGNFSKSAYIRGICPDCQEELYFEEKSYFGRPVIH</sequence>
<dbReference type="RefSeq" id="WP_159433981.1">
    <property type="nucleotide sequence ID" value="NZ_BDJK01000020.1"/>
</dbReference>
<dbReference type="Proteomes" id="UP000187485">
    <property type="component" value="Unassembled WGS sequence"/>
</dbReference>
<name>A0A1L8CV64_9THEO</name>
<keyword evidence="2" id="KW-1185">Reference proteome</keyword>
<organism evidence="1 2">
    <name type="scientific">Carboxydothermus pertinax</name>
    <dbReference type="NCBI Taxonomy" id="870242"/>
    <lineage>
        <taxon>Bacteria</taxon>
        <taxon>Bacillati</taxon>
        <taxon>Bacillota</taxon>
        <taxon>Clostridia</taxon>
        <taxon>Thermoanaerobacterales</taxon>
        <taxon>Thermoanaerobacteraceae</taxon>
        <taxon>Carboxydothermus</taxon>
    </lineage>
</organism>
<evidence type="ECO:0000313" key="2">
    <source>
        <dbReference type="Proteomes" id="UP000187485"/>
    </source>
</evidence>
<protein>
    <submittedName>
        <fullName evidence="1">Uncharacterized protein</fullName>
    </submittedName>
</protein>